<reference evidence="1" key="1">
    <citation type="submission" date="2019-11" db="EMBL/GenBank/DDBJ databases">
        <authorList>
            <person name="Liu Y."/>
            <person name="Hou J."/>
            <person name="Li T.-Q."/>
            <person name="Guan C.-H."/>
            <person name="Wu X."/>
            <person name="Wu H.-Z."/>
            <person name="Ling F."/>
            <person name="Zhang R."/>
            <person name="Shi X.-G."/>
            <person name="Ren J.-P."/>
            <person name="Chen E.-F."/>
            <person name="Sun J.-M."/>
        </authorList>
    </citation>
    <scope>NUCLEOTIDE SEQUENCE</scope>
    <source>
        <strain evidence="1">Adult_tree_wgs_1</strain>
        <tissue evidence="1">Leaves</tissue>
    </source>
</reference>
<gene>
    <name evidence="1" type="ORF">RHSIM_RhsimUnG0154000</name>
</gene>
<comment type="caution">
    <text evidence="1">The sequence shown here is derived from an EMBL/GenBank/DDBJ whole genome shotgun (WGS) entry which is preliminary data.</text>
</comment>
<dbReference type="OrthoDB" id="10364248at2759"/>
<accession>A0A834FUW8</accession>
<dbReference type="AlphaFoldDB" id="A0A834FUW8"/>
<organism evidence="1 2">
    <name type="scientific">Rhododendron simsii</name>
    <name type="common">Sims's rhododendron</name>
    <dbReference type="NCBI Taxonomy" id="118357"/>
    <lineage>
        <taxon>Eukaryota</taxon>
        <taxon>Viridiplantae</taxon>
        <taxon>Streptophyta</taxon>
        <taxon>Embryophyta</taxon>
        <taxon>Tracheophyta</taxon>
        <taxon>Spermatophyta</taxon>
        <taxon>Magnoliopsida</taxon>
        <taxon>eudicotyledons</taxon>
        <taxon>Gunneridae</taxon>
        <taxon>Pentapetalae</taxon>
        <taxon>asterids</taxon>
        <taxon>Ericales</taxon>
        <taxon>Ericaceae</taxon>
        <taxon>Ericoideae</taxon>
        <taxon>Rhodoreae</taxon>
        <taxon>Rhododendron</taxon>
    </lineage>
</organism>
<protein>
    <submittedName>
        <fullName evidence="1">Uncharacterized protein</fullName>
    </submittedName>
</protein>
<evidence type="ECO:0000313" key="2">
    <source>
        <dbReference type="Proteomes" id="UP000626092"/>
    </source>
</evidence>
<keyword evidence="2" id="KW-1185">Reference proteome</keyword>
<name>A0A834FUW8_RHOSS</name>
<dbReference type="Proteomes" id="UP000626092">
    <property type="component" value="Unassembled WGS sequence"/>
</dbReference>
<evidence type="ECO:0000313" key="1">
    <source>
        <dbReference type="EMBL" id="KAF7113167.1"/>
    </source>
</evidence>
<sequence>MSWKLSPVSSEVSTEATACVKGVNGMLKYIHEKKNIALGGFNFNNIVVVHGTPKLFNVNAQIKDDPNIAADFRSFTEIIQFLYEGMMIPGELRALEAELQNWRKFNQLTLEARMQYLFPMHLVELVYRLYRRGFSTTFFTL</sequence>
<dbReference type="EMBL" id="WJXA01000335">
    <property type="protein sequence ID" value="KAF7113167.1"/>
    <property type="molecule type" value="Genomic_DNA"/>
</dbReference>
<proteinExistence type="predicted"/>